<gene>
    <name evidence="3" type="ORF">H1D24_01545</name>
</gene>
<name>A0A7W0DG96_9ACTN</name>
<feature type="domain" description="HTH merR-type" evidence="2">
    <location>
        <begin position="1"/>
        <end position="64"/>
    </location>
</feature>
<dbReference type="PROSITE" id="PS50937">
    <property type="entry name" value="HTH_MERR_2"/>
    <property type="match status" value="1"/>
</dbReference>
<dbReference type="EMBL" id="JACEHE010000001">
    <property type="protein sequence ID" value="MBA2944536.1"/>
    <property type="molecule type" value="Genomic_DNA"/>
</dbReference>
<dbReference type="InterPro" id="IPR000551">
    <property type="entry name" value="MerR-type_HTH_dom"/>
</dbReference>
<dbReference type="AlphaFoldDB" id="A0A7W0DG96"/>
<feature type="compositionally biased region" description="Polar residues" evidence="1">
    <location>
        <begin position="210"/>
        <end position="220"/>
    </location>
</feature>
<evidence type="ECO:0000313" key="3">
    <source>
        <dbReference type="EMBL" id="MBA2944536.1"/>
    </source>
</evidence>
<sequence>MQQLSELSRRTGVPVRTLRSYLRMEFLPALPEYDESHVRRVALVRTLLDVGGLSYAAIRQIVQLIDTSRPPLHELLGAVQYALPARGSVSHDQEWERARDRASRLAEQRGWRVNPENPAWHTLTQVLVACEWLEQQDLLRLLESYAEALERVVAVEVQLLRDQPDAESAATSMVSGTVLGDVALSALRRLLHEHFSGTHEDFPDARERFSVTQGHRSSPAQPAPVLSTAEPSRVCVDGERPHNRRPGG</sequence>
<dbReference type="Pfam" id="PF13411">
    <property type="entry name" value="MerR_1"/>
    <property type="match status" value="1"/>
</dbReference>
<reference evidence="3 4" key="1">
    <citation type="submission" date="2020-07" db="EMBL/GenBank/DDBJ databases">
        <title>Streptomyces isolated from Indian soil.</title>
        <authorList>
            <person name="Mandal S."/>
            <person name="Maiti P.K."/>
        </authorList>
    </citation>
    <scope>NUCLEOTIDE SEQUENCE [LARGE SCALE GENOMIC DNA]</scope>
    <source>
        <strain evidence="3 4">PSKA28</strain>
    </source>
</reference>
<organism evidence="3 4">
    <name type="scientific">Streptomyces himalayensis subsp. himalayensis</name>
    <dbReference type="NCBI Taxonomy" id="2756131"/>
    <lineage>
        <taxon>Bacteria</taxon>
        <taxon>Bacillati</taxon>
        <taxon>Actinomycetota</taxon>
        <taxon>Actinomycetes</taxon>
        <taxon>Kitasatosporales</taxon>
        <taxon>Streptomycetaceae</taxon>
        <taxon>Streptomyces</taxon>
        <taxon>Streptomyces himalayensis</taxon>
    </lineage>
</organism>
<evidence type="ECO:0000259" key="2">
    <source>
        <dbReference type="PROSITE" id="PS50937"/>
    </source>
</evidence>
<dbReference type="GO" id="GO:0003677">
    <property type="term" value="F:DNA binding"/>
    <property type="evidence" value="ECO:0007669"/>
    <property type="project" value="InterPro"/>
</dbReference>
<dbReference type="RefSeq" id="WP_181655482.1">
    <property type="nucleotide sequence ID" value="NZ_JACEHE010000001.1"/>
</dbReference>
<accession>A0A7W0DG96</accession>
<dbReference type="InterPro" id="IPR009061">
    <property type="entry name" value="DNA-bd_dom_put_sf"/>
</dbReference>
<dbReference type="Proteomes" id="UP000545761">
    <property type="component" value="Unassembled WGS sequence"/>
</dbReference>
<feature type="region of interest" description="Disordered" evidence="1">
    <location>
        <begin position="210"/>
        <end position="248"/>
    </location>
</feature>
<protein>
    <submittedName>
        <fullName evidence="3">MerR family transcriptional regulator</fullName>
    </submittedName>
</protein>
<dbReference type="GO" id="GO:0006355">
    <property type="term" value="P:regulation of DNA-templated transcription"/>
    <property type="evidence" value="ECO:0007669"/>
    <property type="project" value="InterPro"/>
</dbReference>
<proteinExistence type="predicted"/>
<evidence type="ECO:0000256" key="1">
    <source>
        <dbReference type="SAM" id="MobiDB-lite"/>
    </source>
</evidence>
<comment type="caution">
    <text evidence="3">The sequence shown here is derived from an EMBL/GenBank/DDBJ whole genome shotgun (WGS) entry which is preliminary data.</text>
</comment>
<evidence type="ECO:0000313" key="4">
    <source>
        <dbReference type="Proteomes" id="UP000545761"/>
    </source>
</evidence>
<dbReference type="Gene3D" id="1.10.1660.10">
    <property type="match status" value="1"/>
</dbReference>
<dbReference type="SUPFAM" id="SSF46955">
    <property type="entry name" value="Putative DNA-binding domain"/>
    <property type="match status" value="1"/>
</dbReference>